<dbReference type="PANTHER" id="PTHR23267">
    <property type="entry name" value="IMMUNOGLOBULIN LIGHT CHAIN"/>
    <property type="match status" value="1"/>
</dbReference>
<keyword evidence="3" id="KW-1185">Reference proteome</keyword>
<dbReference type="SUPFAM" id="SSF48726">
    <property type="entry name" value="Immunoglobulin"/>
    <property type="match status" value="1"/>
</dbReference>
<dbReference type="InterPro" id="IPR007110">
    <property type="entry name" value="Ig-like_dom"/>
</dbReference>
<dbReference type="InterPro" id="IPR013783">
    <property type="entry name" value="Ig-like_fold"/>
</dbReference>
<dbReference type="Bgee" id="ENSOANG00000009007">
    <property type="expression patterns" value="Expressed in endometrium and 6 other cell types or tissues"/>
</dbReference>
<dbReference type="InterPro" id="IPR013106">
    <property type="entry name" value="Ig_V-set"/>
</dbReference>
<proteinExistence type="predicted"/>
<reference evidence="2" key="1">
    <citation type="submission" date="2025-08" db="UniProtKB">
        <authorList>
            <consortium name="Ensembl"/>
        </authorList>
    </citation>
    <scope>IDENTIFICATION</scope>
    <source>
        <strain evidence="2">Glennie</strain>
    </source>
</reference>
<dbReference type="SMART" id="SM00409">
    <property type="entry name" value="IG"/>
    <property type="match status" value="1"/>
</dbReference>
<sequence length="137" mass="14502">MSGTRFAWEGSRTVFTDLSSLPGSIHSSVLTQPPSVSVALGQTATITCGNIGALGANWYQQKPGRAPVLVIYISISSHNRPSGIPDRFSGSNSGNTATLTIARAQAEDEAIYYCQEAISADSHSVTGDRGKRIVYLI</sequence>
<dbReference type="SMART" id="SM00406">
    <property type="entry name" value="IGv"/>
    <property type="match status" value="1"/>
</dbReference>
<protein>
    <recommendedName>
        <fullName evidence="1">Ig-like domain-containing protein</fullName>
    </recommendedName>
</protein>
<evidence type="ECO:0000313" key="2">
    <source>
        <dbReference type="Ensembl" id="ENSOANP00000014333.3"/>
    </source>
</evidence>
<reference evidence="2" key="2">
    <citation type="submission" date="2025-09" db="UniProtKB">
        <authorList>
            <consortium name="Ensembl"/>
        </authorList>
    </citation>
    <scope>IDENTIFICATION</scope>
    <source>
        <strain evidence="2">Glennie</strain>
    </source>
</reference>
<dbReference type="AlphaFoldDB" id="F7EUR2"/>
<dbReference type="FunFam" id="2.60.40.10:FF:001713">
    <property type="entry name" value="Immunoglobulin lambda variable 3-19"/>
    <property type="match status" value="1"/>
</dbReference>
<dbReference type="InterPro" id="IPR036179">
    <property type="entry name" value="Ig-like_dom_sf"/>
</dbReference>
<dbReference type="InterPro" id="IPR003599">
    <property type="entry name" value="Ig_sub"/>
</dbReference>
<accession>F7EUR2</accession>
<dbReference type="Ensembl" id="ENSOANT00000014336.3">
    <property type="protein sequence ID" value="ENSOANP00000014333.3"/>
    <property type="gene ID" value="ENSOANG00000009007.3"/>
</dbReference>
<feature type="domain" description="Ig-like" evidence="1">
    <location>
        <begin position="22"/>
        <end position="126"/>
    </location>
</feature>
<dbReference type="Pfam" id="PF07686">
    <property type="entry name" value="V-set"/>
    <property type="match status" value="1"/>
</dbReference>
<organism evidence="2 3">
    <name type="scientific">Ornithorhynchus anatinus</name>
    <name type="common">Duckbill platypus</name>
    <dbReference type="NCBI Taxonomy" id="9258"/>
    <lineage>
        <taxon>Eukaryota</taxon>
        <taxon>Metazoa</taxon>
        <taxon>Chordata</taxon>
        <taxon>Craniata</taxon>
        <taxon>Vertebrata</taxon>
        <taxon>Euteleostomi</taxon>
        <taxon>Mammalia</taxon>
        <taxon>Monotremata</taxon>
        <taxon>Ornithorhynchidae</taxon>
        <taxon>Ornithorhynchus</taxon>
    </lineage>
</organism>
<dbReference type="STRING" id="9258.ENSOANP00000014333"/>
<dbReference type="Gene3D" id="2.60.40.10">
    <property type="entry name" value="Immunoglobulins"/>
    <property type="match status" value="1"/>
</dbReference>
<evidence type="ECO:0000259" key="1">
    <source>
        <dbReference type="PROSITE" id="PS50835"/>
    </source>
</evidence>
<dbReference type="Proteomes" id="UP000002279">
    <property type="component" value="Unplaced"/>
</dbReference>
<name>F7EUR2_ORNAN</name>
<dbReference type="eggNOG" id="ENOG502RYIN">
    <property type="taxonomic scope" value="Eukaryota"/>
</dbReference>
<dbReference type="PROSITE" id="PS50835">
    <property type="entry name" value="IG_LIKE"/>
    <property type="match status" value="1"/>
</dbReference>
<dbReference type="OMA" id="PGGLWIE"/>
<dbReference type="InterPro" id="IPR050150">
    <property type="entry name" value="IgV_Light_Chain"/>
</dbReference>
<evidence type="ECO:0000313" key="3">
    <source>
        <dbReference type="Proteomes" id="UP000002279"/>
    </source>
</evidence>
<dbReference type="GeneTree" id="ENSGT00940000153120"/>
<dbReference type="HOGENOM" id="CLU_077975_4_0_1"/>